<evidence type="ECO:0000313" key="3">
    <source>
        <dbReference type="Proteomes" id="UP000626109"/>
    </source>
</evidence>
<evidence type="ECO:0000256" key="1">
    <source>
        <dbReference type="SAM" id="MobiDB-lite"/>
    </source>
</evidence>
<organism evidence="2 3">
    <name type="scientific">Polarella glacialis</name>
    <name type="common">Dinoflagellate</name>
    <dbReference type="NCBI Taxonomy" id="89957"/>
    <lineage>
        <taxon>Eukaryota</taxon>
        <taxon>Sar</taxon>
        <taxon>Alveolata</taxon>
        <taxon>Dinophyceae</taxon>
        <taxon>Suessiales</taxon>
        <taxon>Suessiaceae</taxon>
        <taxon>Polarella</taxon>
    </lineage>
</organism>
<evidence type="ECO:0000313" key="2">
    <source>
        <dbReference type="EMBL" id="CAE8742643.1"/>
    </source>
</evidence>
<accession>A0A813LZR6</accession>
<dbReference type="Proteomes" id="UP000626109">
    <property type="component" value="Unassembled WGS sequence"/>
</dbReference>
<name>A0A813LZR6_POLGL</name>
<sequence length="295" mass="31780">PHFQATCTDSSLALAGADLWHGCLVREQPKLEIDPKLLEPECRRAILTAMPGIYRSAVSGPVEIKSAEEAQRLSKQLEIAERTAASHMAVGGKVAHVVVARPRFSGSMLDTALDKTLPGKKSGGYKAMCFASPFRCPPVPPANPSAAESAEAPATAVSIQFVWRNGSLLIGAWEEDDASSAEEQEDEEGDEEDDDSLDEPMPVFRLLAMDVLSASPELLLQYRGVGITLNGPLNKAQSGVYNPTRGKEAAIEALSNGLLCVLCLRDRLPKRPCNDFLTNALNFDSTNSWRTVSGM</sequence>
<protein>
    <submittedName>
        <fullName evidence="2">Uncharacterized protein</fullName>
    </submittedName>
</protein>
<feature type="non-terminal residue" evidence="2">
    <location>
        <position position="1"/>
    </location>
</feature>
<feature type="region of interest" description="Disordered" evidence="1">
    <location>
        <begin position="175"/>
        <end position="198"/>
    </location>
</feature>
<comment type="caution">
    <text evidence="2">The sequence shown here is derived from an EMBL/GenBank/DDBJ whole genome shotgun (WGS) entry which is preliminary data.</text>
</comment>
<dbReference type="AlphaFoldDB" id="A0A813LZR6"/>
<dbReference type="EMBL" id="CAJNNW010037525">
    <property type="protein sequence ID" value="CAE8742643.1"/>
    <property type="molecule type" value="Genomic_DNA"/>
</dbReference>
<reference evidence="2" key="1">
    <citation type="submission" date="2021-02" db="EMBL/GenBank/DDBJ databases">
        <authorList>
            <person name="Dougan E. K."/>
            <person name="Rhodes N."/>
            <person name="Thang M."/>
            <person name="Chan C."/>
        </authorList>
    </citation>
    <scope>NUCLEOTIDE SEQUENCE</scope>
</reference>
<gene>
    <name evidence="2" type="ORF">PGLA2088_LOCUS51058</name>
</gene>
<proteinExistence type="predicted"/>